<name>A0A9N8UZI5_9GLOM</name>
<keyword evidence="2" id="KW-1185">Reference proteome</keyword>
<accession>A0A9N8UZI5</accession>
<organism evidence="1 2">
    <name type="scientific">Diversispora eburnea</name>
    <dbReference type="NCBI Taxonomy" id="1213867"/>
    <lineage>
        <taxon>Eukaryota</taxon>
        <taxon>Fungi</taxon>
        <taxon>Fungi incertae sedis</taxon>
        <taxon>Mucoromycota</taxon>
        <taxon>Glomeromycotina</taxon>
        <taxon>Glomeromycetes</taxon>
        <taxon>Diversisporales</taxon>
        <taxon>Diversisporaceae</taxon>
        <taxon>Diversispora</taxon>
    </lineage>
</organism>
<evidence type="ECO:0000313" key="1">
    <source>
        <dbReference type="EMBL" id="CAG8432852.1"/>
    </source>
</evidence>
<sequence>MGKSFEYFRREAEIYRKKHDKPPVIIYDNISRLLEFSPRVIDILQGDARVNADFGRYIALFISSEGGSVPKRKCKINEVAKNFYELVGGHILDLKFAVTMFSDKNLLKKLYHEVGKKVIKVLLDSKKLKYSVYGIFQ</sequence>
<reference evidence="1" key="1">
    <citation type="submission" date="2021-06" db="EMBL/GenBank/DDBJ databases">
        <authorList>
            <person name="Kallberg Y."/>
            <person name="Tangrot J."/>
            <person name="Rosling A."/>
        </authorList>
    </citation>
    <scope>NUCLEOTIDE SEQUENCE</scope>
    <source>
        <strain evidence="1">AZ414A</strain>
    </source>
</reference>
<gene>
    <name evidence="1" type="ORF">DEBURN_LOCUS179</name>
</gene>
<protein>
    <submittedName>
        <fullName evidence="1">7340_t:CDS:1</fullName>
    </submittedName>
</protein>
<dbReference type="Proteomes" id="UP000789706">
    <property type="component" value="Unassembled WGS sequence"/>
</dbReference>
<comment type="caution">
    <text evidence="1">The sequence shown here is derived from an EMBL/GenBank/DDBJ whole genome shotgun (WGS) entry which is preliminary data.</text>
</comment>
<dbReference type="AlphaFoldDB" id="A0A9N8UZI5"/>
<dbReference type="EMBL" id="CAJVPK010000005">
    <property type="protein sequence ID" value="CAG8432852.1"/>
    <property type="molecule type" value="Genomic_DNA"/>
</dbReference>
<proteinExistence type="predicted"/>
<evidence type="ECO:0000313" key="2">
    <source>
        <dbReference type="Proteomes" id="UP000789706"/>
    </source>
</evidence>
<dbReference type="OrthoDB" id="2333074at2759"/>